<sequence length="97" mass="11255">VLEGKDLPAADRGGTSDPYLEVKIGDKTVTTQIQMKTLNPVWDQKFYWENVRLTDVIQVSVWDYDRFSKNDMIGTCEISLSSFELNIVKDRWYSVDM</sequence>
<feature type="non-terminal residue" evidence="4">
    <location>
        <position position="1"/>
    </location>
</feature>
<dbReference type="EMBL" id="JH992987">
    <property type="protein sequence ID" value="EKX48046.1"/>
    <property type="molecule type" value="Genomic_DNA"/>
</dbReference>
<keyword evidence="1" id="KW-0479">Metal-binding</keyword>
<evidence type="ECO:0000313" key="4">
    <source>
        <dbReference type="EMBL" id="EKX48046.1"/>
    </source>
</evidence>
<dbReference type="GO" id="GO:0005509">
    <property type="term" value="F:calcium ion binding"/>
    <property type="evidence" value="ECO:0007669"/>
    <property type="project" value="TreeGrafter"/>
</dbReference>
<accession>L1JHS2</accession>
<dbReference type="eggNOG" id="KOG1028">
    <property type="taxonomic scope" value="Eukaryota"/>
</dbReference>
<dbReference type="PANTHER" id="PTHR45911">
    <property type="entry name" value="C2 DOMAIN-CONTAINING PROTEIN"/>
    <property type="match status" value="1"/>
</dbReference>
<keyword evidence="2" id="KW-0106">Calcium</keyword>
<dbReference type="OrthoDB" id="270970at2759"/>
<dbReference type="EnsemblProtists" id="EKX48046">
    <property type="protein sequence ID" value="EKX48046"/>
    <property type="gene ID" value="GUITHDRAFT_61011"/>
</dbReference>
<reference evidence="6" key="2">
    <citation type="submission" date="2012-11" db="EMBL/GenBank/DDBJ databases">
        <authorList>
            <person name="Kuo A."/>
            <person name="Curtis B.A."/>
            <person name="Tanifuji G."/>
            <person name="Burki F."/>
            <person name="Gruber A."/>
            <person name="Irimia M."/>
            <person name="Maruyama S."/>
            <person name="Arias M.C."/>
            <person name="Ball S.G."/>
            <person name="Gile G.H."/>
            <person name="Hirakawa Y."/>
            <person name="Hopkins J.F."/>
            <person name="Rensing S.A."/>
            <person name="Schmutz J."/>
            <person name="Symeonidi A."/>
            <person name="Elias M."/>
            <person name="Eveleigh R.J."/>
            <person name="Herman E.K."/>
            <person name="Klute M.J."/>
            <person name="Nakayama T."/>
            <person name="Obornik M."/>
            <person name="Reyes-Prieto A."/>
            <person name="Armbrust E.V."/>
            <person name="Aves S.J."/>
            <person name="Beiko R.G."/>
            <person name="Coutinho P."/>
            <person name="Dacks J.B."/>
            <person name="Durnford D.G."/>
            <person name="Fast N.M."/>
            <person name="Green B.R."/>
            <person name="Grisdale C."/>
            <person name="Hempe F."/>
            <person name="Henrissat B."/>
            <person name="Hoppner M.P."/>
            <person name="Ishida K.-I."/>
            <person name="Kim E."/>
            <person name="Koreny L."/>
            <person name="Kroth P.G."/>
            <person name="Liu Y."/>
            <person name="Malik S.-B."/>
            <person name="Maier U.G."/>
            <person name="McRose D."/>
            <person name="Mock T."/>
            <person name="Neilson J.A."/>
            <person name="Onodera N.T."/>
            <person name="Poole A.M."/>
            <person name="Pritham E.J."/>
            <person name="Richards T.A."/>
            <person name="Rocap G."/>
            <person name="Roy S.W."/>
            <person name="Sarai C."/>
            <person name="Schaack S."/>
            <person name="Shirato S."/>
            <person name="Slamovits C.H."/>
            <person name="Spencer D.F."/>
            <person name="Suzuki S."/>
            <person name="Worden A.Z."/>
            <person name="Zauner S."/>
            <person name="Barry K."/>
            <person name="Bell C."/>
            <person name="Bharti A.K."/>
            <person name="Crow J.A."/>
            <person name="Grimwood J."/>
            <person name="Kramer R."/>
            <person name="Lindquist E."/>
            <person name="Lucas S."/>
            <person name="Salamov A."/>
            <person name="McFadden G.I."/>
            <person name="Lane C.E."/>
            <person name="Keeling P.J."/>
            <person name="Gray M.W."/>
            <person name="Grigoriev I.V."/>
            <person name="Archibald J.M."/>
        </authorList>
    </citation>
    <scope>NUCLEOTIDE SEQUENCE</scope>
    <source>
        <strain evidence="6">CCMP2712</strain>
    </source>
</reference>
<dbReference type="PROSITE" id="PS50004">
    <property type="entry name" value="C2"/>
    <property type="match status" value="1"/>
</dbReference>
<dbReference type="SUPFAM" id="SSF49562">
    <property type="entry name" value="C2 domain (Calcium/lipid-binding domain, CaLB)"/>
    <property type="match status" value="1"/>
</dbReference>
<dbReference type="CDD" id="cd00030">
    <property type="entry name" value="C2"/>
    <property type="match status" value="1"/>
</dbReference>
<dbReference type="RefSeq" id="XP_005835026.1">
    <property type="nucleotide sequence ID" value="XM_005834969.1"/>
</dbReference>
<proteinExistence type="predicted"/>
<evidence type="ECO:0000256" key="2">
    <source>
        <dbReference type="ARBA" id="ARBA00022837"/>
    </source>
</evidence>
<dbReference type="Pfam" id="PF00168">
    <property type="entry name" value="C2"/>
    <property type="match status" value="1"/>
</dbReference>
<dbReference type="STRING" id="905079.L1JHS2"/>
<evidence type="ECO:0000259" key="3">
    <source>
        <dbReference type="PROSITE" id="PS50004"/>
    </source>
</evidence>
<gene>
    <name evidence="4" type="ORF">GUITHDRAFT_61011</name>
</gene>
<dbReference type="OMA" id="GVENDLW"/>
<name>L1JHS2_GUITC</name>
<dbReference type="InterPro" id="IPR035892">
    <property type="entry name" value="C2_domain_sf"/>
</dbReference>
<keyword evidence="6" id="KW-1185">Reference proteome</keyword>
<dbReference type="AlphaFoldDB" id="L1JHS2"/>
<reference evidence="4 6" key="1">
    <citation type="journal article" date="2012" name="Nature">
        <title>Algal genomes reveal evolutionary mosaicism and the fate of nucleomorphs.</title>
        <authorList>
            <consortium name="DOE Joint Genome Institute"/>
            <person name="Curtis B.A."/>
            <person name="Tanifuji G."/>
            <person name="Burki F."/>
            <person name="Gruber A."/>
            <person name="Irimia M."/>
            <person name="Maruyama S."/>
            <person name="Arias M.C."/>
            <person name="Ball S.G."/>
            <person name="Gile G.H."/>
            <person name="Hirakawa Y."/>
            <person name="Hopkins J.F."/>
            <person name="Kuo A."/>
            <person name="Rensing S.A."/>
            <person name="Schmutz J."/>
            <person name="Symeonidi A."/>
            <person name="Elias M."/>
            <person name="Eveleigh R.J."/>
            <person name="Herman E.K."/>
            <person name="Klute M.J."/>
            <person name="Nakayama T."/>
            <person name="Obornik M."/>
            <person name="Reyes-Prieto A."/>
            <person name="Armbrust E.V."/>
            <person name="Aves S.J."/>
            <person name="Beiko R.G."/>
            <person name="Coutinho P."/>
            <person name="Dacks J.B."/>
            <person name="Durnford D.G."/>
            <person name="Fast N.M."/>
            <person name="Green B.R."/>
            <person name="Grisdale C.J."/>
            <person name="Hempel F."/>
            <person name="Henrissat B."/>
            <person name="Hoppner M.P."/>
            <person name="Ishida K."/>
            <person name="Kim E."/>
            <person name="Koreny L."/>
            <person name="Kroth P.G."/>
            <person name="Liu Y."/>
            <person name="Malik S.B."/>
            <person name="Maier U.G."/>
            <person name="McRose D."/>
            <person name="Mock T."/>
            <person name="Neilson J.A."/>
            <person name="Onodera N.T."/>
            <person name="Poole A.M."/>
            <person name="Pritham E.J."/>
            <person name="Richards T.A."/>
            <person name="Rocap G."/>
            <person name="Roy S.W."/>
            <person name="Sarai C."/>
            <person name="Schaack S."/>
            <person name="Shirato S."/>
            <person name="Slamovits C.H."/>
            <person name="Spencer D.F."/>
            <person name="Suzuki S."/>
            <person name="Worden A.Z."/>
            <person name="Zauner S."/>
            <person name="Barry K."/>
            <person name="Bell C."/>
            <person name="Bharti A.K."/>
            <person name="Crow J.A."/>
            <person name="Grimwood J."/>
            <person name="Kramer R."/>
            <person name="Lindquist E."/>
            <person name="Lucas S."/>
            <person name="Salamov A."/>
            <person name="McFadden G.I."/>
            <person name="Lane C.E."/>
            <person name="Keeling P.J."/>
            <person name="Gray M.W."/>
            <person name="Grigoriev I.V."/>
            <person name="Archibald J.M."/>
        </authorList>
    </citation>
    <scope>NUCLEOTIDE SEQUENCE</scope>
    <source>
        <strain evidence="4 6">CCMP2712</strain>
    </source>
</reference>
<dbReference type="KEGG" id="gtt:GUITHDRAFT_61011"/>
<evidence type="ECO:0000256" key="1">
    <source>
        <dbReference type="ARBA" id="ARBA00022723"/>
    </source>
</evidence>
<feature type="domain" description="C2" evidence="3">
    <location>
        <begin position="1"/>
        <end position="93"/>
    </location>
</feature>
<dbReference type="Gene3D" id="2.60.40.150">
    <property type="entry name" value="C2 domain"/>
    <property type="match status" value="1"/>
</dbReference>
<evidence type="ECO:0000313" key="5">
    <source>
        <dbReference type="EnsemblProtists" id="EKX48046"/>
    </source>
</evidence>
<reference evidence="5" key="3">
    <citation type="submission" date="2016-03" db="UniProtKB">
        <authorList>
            <consortium name="EnsemblProtists"/>
        </authorList>
    </citation>
    <scope>IDENTIFICATION</scope>
</reference>
<organism evidence="4">
    <name type="scientific">Guillardia theta (strain CCMP2712)</name>
    <name type="common">Cryptophyte</name>
    <dbReference type="NCBI Taxonomy" id="905079"/>
    <lineage>
        <taxon>Eukaryota</taxon>
        <taxon>Cryptophyceae</taxon>
        <taxon>Pyrenomonadales</taxon>
        <taxon>Geminigeraceae</taxon>
        <taxon>Guillardia</taxon>
    </lineage>
</organism>
<dbReference type="PANTHER" id="PTHR45911:SF4">
    <property type="entry name" value="MULTIPLE C2 AND TRANSMEMBRANE DOMAIN-CONTAINING PROTEIN"/>
    <property type="match status" value="1"/>
</dbReference>
<dbReference type="PRINTS" id="PR00360">
    <property type="entry name" value="C2DOMAIN"/>
</dbReference>
<dbReference type="Proteomes" id="UP000011087">
    <property type="component" value="Unassembled WGS sequence"/>
</dbReference>
<dbReference type="PaxDb" id="55529-EKX48046"/>
<dbReference type="InterPro" id="IPR000008">
    <property type="entry name" value="C2_dom"/>
</dbReference>
<evidence type="ECO:0000313" key="6">
    <source>
        <dbReference type="Proteomes" id="UP000011087"/>
    </source>
</evidence>
<dbReference type="GeneID" id="17304732"/>
<dbReference type="GO" id="GO:0016020">
    <property type="term" value="C:membrane"/>
    <property type="evidence" value="ECO:0007669"/>
    <property type="project" value="TreeGrafter"/>
</dbReference>
<feature type="non-terminal residue" evidence="4">
    <location>
        <position position="97"/>
    </location>
</feature>
<dbReference type="SMART" id="SM00239">
    <property type="entry name" value="C2"/>
    <property type="match status" value="1"/>
</dbReference>
<dbReference type="HOGENOM" id="CLU_2353017_0_0_1"/>
<protein>
    <recommendedName>
        <fullName evidence="3">C2 domain-containing protein</fullName>
    </recommendedName>
</protein>